<evidence type="ECO:0000313" key="5">
    <source>
        <dbReference type="Proteomes" id="UP000000292"/>
    </source>
</evidence>
<proteinExistence type="predicted"/>
<name>F8IK70_ALIAT</name>
<evidence type="ECO:0000256" key="1">
    <source>
        <dbReference type="SAM" id="MobiDB-lite"/>
    </source>
</evidence>
<gene>
    <name evidence="4" type="ordered locus">TC41_2885</name>
</gene>
<protein>
    <submittedName>
        <fullName evidence="4">Peptidoglycan-binding domain 1 protein</fullName>
    </submittedName>
</protein>
<dbReference type="eggNOG" id="COG3409">
    <property type="taxonomic scope" value="Bacteria"/>
</dbReference>
<dbReference type="Proteomes" id="UP000000292">
    <property type="component" value="Chromosome"/>
</dbReference>
<keyword evidence="2" id="KW-1133">Transmembrane helix</keyword>
<feature type="region of interest" description="Disordered" evidence="1">
    <location>
        <begin position="51"/>
        <end position="70"/>
    </location>
</feature>
<dbReference type="InterPro" id="IPR036366">
    <property type="entry name" value="PGBDSf"/>
</dbReference>
<dbReference type="HOGENOM" id="CLU_1092536_0_0_9"/>
<dbReference type="SUPFAM" id="SSF47090">
    <property type="entry name" value="PGBD-like"/>
    <property type="match status" value="1"/>
</dbReference>
<accession>F8IK70</accession>
<feature type="compositionally biased region" description="Low complexity" evidence="1">
    <location>
        <begin position="162"/>
        <end position="241"/>
    </location>
</feature>
<feature type="transmembrane region" description="Helical" evidence="2">
    <location>
        <begin position="20"/>
        <end position="43"/>
    </location>
</feature>
<dbReference type="Gene3D" id="1.10.101.10">
    <property type="entry name" value="PGBD-like superfamily/PGBD"/>
    <property type="match status" value="1"/>
</dbReference>
<dbReference type="OrthoDB" id="529831at2"/>
<organism evidence="4 5">
    <name type="scientific">Alicyclobacillus acidocaldarius (strain Tc-4-1)</name>
    <name type="common">Bacillus acidocaldarius</name>
    <dbReference type="NCBI Taxonomy" id="1048834"/>
    <lineage>
        <taxon>Bacteria</taxon>
        <taxon>Bacillati</taxon>
        <taxon>Bacillota</taxon>
        <taxon>Bacilli</taxon>
        <taxon>Bacillales</taxon>
        <taxon>Alicyclobacillaceae</taxon>
        <taxon>Alicyclobacillus</taxon>
    </lineage>
</organism>
<evidence type="ECO:0000259" key="3">
    <source>
        <dbReference type="Pfam" id="PF01471"/>
    </source>
</evidence>
<dbReference type="EMBL" id="CP002902">
    <property type="protein sequence ID" value="AEJ44776.1"/>
    <property type="molecule type" value="Genomic_DNA"/>
</dbReference>
<dbReference type="AlphaFoldDB" id="F8IK70"/>
<evidence type="ECO:0000313" key="4">
    <source>
        <dbReference type="EMBL" id="AEJ44776.1"/>
    </source>
</evidence>
<feature type="region of interest" description="Disordered" evidence="1">
    <location>
        <begin position="158"/>
        <end position="254"/>
    </location>
</feature>
<dbReference type="InterPro" id="IPR002477">
    <property type="entry name" value="Peptidoglycan-bd-like"/>
</dbReference>
<keyword evidence="2" id="KW-0812">Transmembrane</keyword>
<sequence length="254" mass="24384">MTPDDKKLAKLARERKMHRWLTALSWSVPAVSFGGMFTIWHAIAKSPASTAAKSPSTQSAQTGGTHVTSATGRATIRTSAAADPVVLQQGDKGSKVAALQQALSTLGFFNYAITGTYGPITAAAVEAFQAAEGLTPTGVVDERTLTALQQAVKAHATSALTGSGSSSSGSSSSGSSSSGSSSSGSSSSGSSSSGSSSSGSSSSGSSSSGSSSSGSSSSGSSSSGSSSSGSSSSGSSSSGGSTMPSFPGPVTSAS</sequence>
<dbReference type="InterPro" id="IPR036365">
    <property type="entry name" value="PGBD-like_sf"/>
</dbReference>
<keyword evidence="2" id="KW-0472">Membrane</keyword>
<reference evidence="5" key="2">
    <citation type="submission" date="2011-06" db="EMBL/GenBank/DDBJ databases">
        <title>The complete genome sequence of Alicyclobacillus acidocaldarius sp. Tc-4-1.</title>
        <authorList>
            <person name="Chen Y."/>
            <person name="He Y."/>
            <person name="Dong Z."/>
            <person name="Hu S."/>
        </authorList>
    </citation>
    <scope>NUCLEOTIDE SEQUENCE [LARGE SCALE GENOMIC DNA]</scope>
    <source>
        <strain evidence="5">Tc-4-1</strain>
    </source>
</reference>
<dbReference type="STRING" id="1048834.TC41_2885"/>
<evidence type="ECO:0000256" key="2">
    <source>
        <dbReference type="SAM" id="Phobius"/>
    </source>
</evidence>
<dbReference type="Pfam" id="PF01471">
    <property type="entry name" value="PG_binding_1"/>
    <property type="match status" value="1"/>
</dbReference>
<reference evidence="4 5" key="1">
    <citation type="journal article" date="2011" name="J. Bacteriol.">
        <title>Complete Genome Sequence of Alicyclobacillus acidocaldarius Strain Tc-4-1.</title>
        <authorList>
            <person name="Chen Y."/>
            <person name="He Y."/>
            <person name="Zhang B."/>
            <person name="Yang J."/>
            <person name="Li W."/>
            <person name="Dong Z."/>
            <person name="Hu S."/>
        </authorList>
    </citation>
    <scope>NUCLEOTIDE SEQUENCE [LARGE SCALE GENOMIC DNA]</scope>
    <source>
        <strain evidence="4 5">Tc-4-1</strain>
    </source>
</reference>
<feature type="compositionally biased region" description="Low complexity" evidence="1">
    <location>
        <begin position="51"/>
        <end position="61"/>
    </location>
</feature>
<dbReference type="KEGG" id="aad:TC41_2885"/>
<feature type="domain" description="Peptidoglycan binding-like" evidence="3">
    <location>
        <begin position="93"/>
        <end position="148"/>
    </location>
</feature>